<evidence type="ECO:0000313" key="2">
    <source>
        <dbReference type="EMBL" id="GJS91999.1"/>
    </source>
</evidence>
<feature type="region of interest" description="Disordered" evidence="1">
    <location>
        <begin position="17"/>
        <end position="50"/>
    </location>
</feature>
<evidence type="ECO:0000256" key="1">
    <source>
        <dbReference type="SAM" id="MobiDB-lite"/>
    </source>
</evidence>
<dbReference type="Proteomes" id="UP001151760">
    <property type="component" value="Unassembled WGS sequence"/>
</dbReference>
<comment type="caution">
    <text evidence="2">The sequence shown here is derived from an EMBL/GenBank/DDBJ whole genome shotgun (WGS) entry which is preliminary data.</text>
</comment>
<dbReference type="EMBL" id="BQNB010011549">
    <property type="protein sequence ID" value="GJS91999.1"/>
    <property type="molecule type" value="Genomic_DNA"/>
</dbReference>
<reference evidence="2" key="1">
    <citation type="journal article" date="2022" name="Int. J. Mol. Sci.">
        <title>Draft Genome of Tanacetum Coccineum: Genomic Comparison of Closely Related Tanacetum-Family Plants.</title>
        <authorList>
            <person name="Yamashiro T."/>
            <person name="Shiraishi A."/>
            <person name="Nakayama K."/>
            <person name="Satake H."/>
        </authorList>
    </citation>
    <scope>NUCLEOTIDE SEQUENCE</scope>
</reference>
<reference evidence="2" key="2">
    <citation type="submission" date="2022-01" db="EMBL/GenBank/DDBJ databases">
        <authorList>
            <person name="Yamashiro T."/>
            <person name="Shiraishi A."/>
            <person name="Satake H."/>
            <person name="Nakayama K."/>
        </authorList>
    </citation>
    <scope>NUCLEOTIDE SEQUENCE</scope>
</reference>
<name>A0ABQ4ZP13_9ASTR</name>
<sequence length="220" mass="25635">MIGILLKIVRERRSIRSKNVDESSSGKEQVTFESTDYDTELSPANKSQKHEEWFNKDADKDYNWFDDSNEHDWFNELVGVGKDPKKGEIIQDESTVMFAKCLKKCLNINKLTKEDLRRSKEMDWVNPKSSINKEQEQFSDLSKPLPLVGPRFNQQIPISHFFNKDLEYLMHGNKEKKYLLSLTKRPAAVYNLNGIEEETSRLFKSSVDAYDEDAELGIHH</sequence>
<organism evidence="2 3">
    <name type="scientific">Tanacetum coccineum</name>
    <dbReference type="NCBI Taxonomy" id="301880"/>
    <lineage>
        <taxon>Eukaryota</taxon>
        <taxon>Viridiplantae</taxon>
        <taxon>Streptophyta</taxon>
        <taxon>Embryophyta</taxon>
        <taxon>Tracheophyta</taxon>
        <taxon>Spermatophyta</taxon>
        <taxon>Magnoliopsida</taxon>
        <taxon>eudicotyledons</taxon>
        <taxon>Gunneridae</taxon>
        <taxon>Pentapetalae</taxon>
        <taxon>asterids</taxon>
        <taxon>campanulids</taxon>
        <taxon>Asterales</taxon>
        <taxon>Asteraceae</taxon>
        <taxon>Asteroideae</taxon>
        <taxon>Anthemideae</taxon>
        <taxon>Anthemidinae</taxon>
        <taxon>Tanacetum</taxon>
    </lineage>
</organism>
<keyword evidence="3" id="KW-1185">Reference proteome</keyword>
<gene>
    <name evidence="2" type="ORF">Tco_0774635</name>
</gene>
<accession>A0ABQ4ZP13</accession>
<protein>
    <submittedName>
        <fullName evidence="2">Uncharacterized protein</fullName>
    </submittedName>
</protein>
<evidence type="ECO:0000313" key="3">
    <source>
        <dbReference type="Proteomes" id="UP001151760"/>
    </source>
</evidence>
<proteinExistence type="predicted"/>